<protein>
    <recommendedName>
        <fullName evidence="9">YitT family protein</fullName>
    </recommendedName>
</protein>
<dbReference type="InterPro" id="IPR051461">
    <property type="entry name" value="UPF0750_membrane"/>
</dbReference>
<evidence type="ECO:0000256" key="2">
    <source>
        <dbReference type="ARBA" id="ARBA00022475"/>
    </source>
</evidence>
<feature type="transmembrane region" description="Helical" evidence="6">
    <location>
        <begin position="166"/>
        <end position="185"/>
    </location>
</feature>
<proteinExistence type="predicted"/>
<comment type="caution">
    <text evidence="7">The sequence shown here is derived from an EMBL/GenBank/DDBJ whole genome shotgun (WGS) entry which is preliminary data.</text>
</comment>
<feature type="transmembrane region" description="Helical" evidence="6">
    <location>
        <begin position="95"/>
        <end position="119"/>
    </location>
</feature>
<evidence type="ECO:0000256" key="1">
    <source>
        <dbReference type="ARBA" id="ARBA00004651"/>
    </source>
</evidence>
<keyword evidence="5 6" id="KW-0472">Membrane</keyword>
<dbReference type="GO" id="GO:0005886">
    <property type="term" value="C:plasma membrane"/>
    <property type="evidence" value="ECO:0007669"/>
    <property type="project" value="UniProtKB-SubCell"/>
</dbReference>
<dbReference type="AlphaFoldDB" id="A0A4Y8LD13"/>
<feature type="transmembrane region" description="Helical" evidence="6">
    <location>
        <begin position="70"/>
        <end position="89"/>
    </location>
</feature>
<dbReference type="PANTHER" id="PTHR33545:SF5">
    <property type="entry name" value="UPF0750 MEMBRANE PROTEIN YITT"/>
    <property type="match status" value="1"/>
</dbReference>
<keyword evidence="3 6" id="KW-0812">Transmembrane</keyword>
<feature type="transmembrane region" description="Helical" evidence="6">
    <location>
        <begin position="140"/>
        <end position="160"/>
    </location>
</feature>
<feature type="transmembrane region" description="Helical" evidence="6">
    <location>
        <begin position="41"/>
        <end position="63"/>
    </location>
</feature>
<dbReference type="EMBL" id="SORX01000006">
    <property type="protein sequence ID" value="TFE00518.1"/>
    <property type="molecule type" value="Genomic_DNA"/>
</dbReference>
<reference evidence="7 8" key="1">
    <citation type="submission" date="2019-03" db="EMBL/GenBank/DDBJ databases">
        <authorList>
            <person name="Yang Y."/>
        </authorList>
    </citation>
    <scope>NUCLEOTIDE SEQUENCE [LARGE SCALE GENOMIC DNA]</scope>
    <source>
        <strain evidence="7 8">ASL-1</strain>
    </source>
</reference>
<evidence type="ECO:0008006" key="9">
    <source>
        <dbReference type="Google" id="ProtNLM"/>
    </source>
</evidence>
<evidence type="ECO:0000313" key="8">
    <source>
        <dbReference type="Proteomes" id="UP000297776"/>
    </source>
</evidence>
<evidence type="ECO:0000256" key="6">
    <source>
        <dbReference type="SAM" id="Phobius"/>
    </source>
</evidence>
<comment type="subcellular location">
    <subcellularLocation>
        <location evidence="1">Cell membrane</location>
        <topology evidence="1">Multi-pass membrane protein</topology>
    </subcellularLocation>
</comment>
<organism evidence="7 8">
    <name type="scientific">Jeotgalibacillus salarius</name>
    <dbReference type="NCBI Taxonomy" id="546023"/>
    <lineage>
        <taxon>Bacteria</taxon>
        <taxon>Bacillati</taxon>
        <taxon>Bacillota</taxon>
        <taxon>Bacilli</taxon>
        <taxon>Bacillales</taxon>
        <taxon>Caryophanaceae</taxon>
        <taxon>Jeotgalibacillus</taxon>
    </lineage>
</organism>
<keyword evidence="8" id="KW-1185">Reference proteome</keyword>
<accession>A0A4Y8LD13</accession>
<feature type="transmembrane region" description="Helical" evidence="6">
    <location>
        <begin position="7"/>
        <end position="29"/>
    </location>
</feature>
<keyword evidence="4 6" id="KW-1133">Transmembrane helix</keyword>
<evidence type="ECO:0000256" key="3">
    <source>
        <dbReference type="ARBA" id="ARBA00022692"/>
    </source>
</evidence>
<dbReference type="OrthoDB" id="2602718at2"/>
<dbReference type="InterPro" id="IPR003740">
    <property type="entry name" value="YitT"/>
</dbReference>
<gene>
    <name evidence="7" type="ORF">E2626_11100</name>
</gene>
<keyword evidence="2" id="KW-1003">Cell membrane</keyword>
<dbReference type="Pfam" id="PF02588">
    <property type="entry name" value="YitT_membrane"/>
    <property type="match status" value="1"/>
</dbReference>
<sequence>MFLKQSMAIIFGSLLLSIGINCFLVPHHLLDGGIIGLALIVHYYFEVQAGLAMILLSLPLFIYAWFFKRVYFYNSLHGLLVSSLLIDWLSPLRTFIHMPIFPSMMTGGLFIGFGIGLMLRFETSTGGTDLLAHMVSKATSINAGVLIFIIDGIVVLLGFKTLGLHTFLYSCGVITVVGATTALIVHKKRIE</sequence>
<dbReference type="RefSeq" id="WP_134381838.1">
    <property type="nucleotide sequence ID" value="NZ_SORX01000006.1"/>
</dbReference>
<evidence type="ECO:0000313" key="7">
    <source>
        <dbReference type="EMBL" id="TFE00518.1"/>
    </source>
</evidence>
<dbReference type="PANTHER" id="PTHR33545">
    <property type="entry name" value="UPF0750 MEMBRANE PROTEIN YITT-RELATED"/>
    <property type="match status" value="1"/>
</dbReference>
<dbReference type="Proteomes" id="UP000297776">
    <property type="component" value="Unassembled WGS sequence"/>
</dbReference>
<evidence type="ECO:0000256" key="4">
    <source>
        <dbReference type="ARBA" id="ARBA00022989"/>
    </source>
</evidence>
<name>A0A4Y8LD13_9BACL</name>
<evidence type="ECO:0000256" key="5">
    <source>
        <dbReference type="ARBA" id="ARBA00023136"/>
    </source>
</evidence>